<evidence type="ECO:0000313" key="3">
    <source>
        <dbReference type="EMBL" id="CAG9806865.1"/>
    </source>
</evidence>
<dbReference type="Pfam" id="PF06974">
    <property type="entry name" value="WS_DGAT_C"/>
    <property type="match status" value="1"/>
</dbReference>
<dbReference type="Proteomes" id="UP001153620">
    <property type="component" value="Chromosome 3"/>
</dbReference>
<dbReference type="InterPro" id="IPR045034">
    <property type="entry name" value="O-acyltransferase_WSD1-like"/>
</dbReference>
<protein>
    <recommendedName>
        <fullName evidence="2">O-acyltransferase WSD1 C-terminal domain-containing protein</fullName>
    </recommendedName>
</protein>
<keyword evidence="1" id="KW-0812">Transmembrane</keyword>
<dbReference type="OrthoDB" id="619536at2759"/>
<keyword evidence="1" id="KW-0472">Membrane</keyword>
<keyword evidence="1" id="KW-1133">Transmembrane helix</keyword>
<dbReference type="GO" id="GO:0008374">
    <property type="term" value="F:O-acyltransferase activity"/>
    <property type="evidence" value="ECO:0007669"/>
    <property type="project" value="InterPro"/>
</dbReference>
<proteinExistence type="predicted"/>
<organism evidence="3 4">
    <name type="scientific">Chironomus riparius</name>
    <dbReference type="NCBI Taxonomy" id="315576"/>
    <lineage>
        <taxon>Eukaryota</taxon>
        <taxon>Metazoa</taxon>
        <taxon>Ecdysozoa</taxon>
        <taxon>Arthropoda</taxon>
        <taxon>Hexapoda</taxon>
        <taxon>Insecta</taxon>
        <taxon>Pterygota</taxon>
        <taxon>Neoptera</taxon>
        <taxon>Endopterygota</taxon>
        <taxon>Diptera</taxon>
        <taxon>Nematocera</taxon>
        <taxon>Chironomoidea</taxon>
        <taxon>Chironomidae</taxon>
        <taxon>Chironominae</taxon>
        <taxon>Chironomus</taxon>
    </lineage>
</organism>
<evidence type="ECO:0000313" key="4">
    <source>
        <dbReference type="Proteomes" id="UP001153620"/>
    </source>
</evidence>
<dbReference type="InterPro" id="IPR009721">
    <property type="entry name" value="O-acyltransferase_WSD1_C"/>
</dbReference>
<sequence>MEVKNPIIELMLKSCDVELMKNYSNEFYGPLRSNDSKADNLVSLHLVSLILLPIIILTNFNFDKEKLKNRVLYVLESPVLREFLYVITCFFVSLIFVPLIFLIVTSFKLYRAYVSKCLKENKSTGFKGFLVGEDTFWVCEDDNAKAVINVLAFVSCRGENMHENLLTSIRDRIYSKLMLPNTFPKMFYRKKRDESGYFYWTDENYLTINEYVRFMNDSNDIFISDDDFKEQMSSICNQSLPADHSALWECLVSRQAIQYDDGIKYPVIFRVHHSVGDGVALLRLFLEALADKEDVDIDENPVLTQTDNSFNTKFMRFLSTVVTCIKSPSVLCSQMQKQIDINKIHPSKLSGNKKINWIYESSNNDNYSTPLLTVVKLLKRKFPGSRFSNILLSALSKSLRDYFMYKNSEVPKDMTVVMPARICHESPTLKLRNRFSVAMQTIPIDVSRTTERVERVRRNSDVVIASPDYQVNYFLISVVAGIFPDWVLKNIINSKHATMAVSNLPGPNFSLKINGFAFESVGFFIPNVGQTACGITILSYNNKLHFGAIADENSVESVEDLGMILDGMVNELHDMAGKLIM</sequence>
<accession>A0A9N9S045</accession>
<dbReference type="GO" id="GO:0019432">
    <property type="term" value="P:triglyceride biosynthetic process"/>
    <property type="evidence" value="ECO:0007669"/>
    <property type="project" value="TreeGrafter"/>
</dbReference>
<dbReference type="PANTHER" id="PTHR31650:SF1">
    <property type="entry name" value="WAX ESTER SYNTHASE_DIACYLGLYCEROL ACYLTRANSFERASE 4-RELATED"/>
    <property type="match status" value="1"/>
</dbReference>
<evidence type="ECO:0000259" key="2">
    <source>
        <dbReference type="Pfam" id="PF06974"/>
    </source>
</evidence>
<name>A0A9N9S045_9DIPT</name>
<feature type="transmembrane region" description="Helical" evidence="1">
    <location>
        <begin position="41"/>
        <end position="62"/>
    </location>
</feature>
<reference evidence="3" key="1">
    <citation type="submission" date="2022-01" db="EMBL/GenBank/DDBJ databases">
        <authorList>
            <person name="King R."/>
        </authorList>
    </citation>
    <scope>NUCLEOTIDE SEQUENCE</scope>
</reference>
<reference evidence="3" key="2">
    <citation type="submission" date="2022-10" db="EMBL/GenBank/DDBJ databases">
        <authorList>
            <consortium name="ENA_rothamsted_submissions"/>
            <consortium name="culmorum"/>
            <person name="King R."/>
        </authorList>
    </citation>
    <scope>NUCLEOTIDE SEQUENCE</scope>
</reference>
<dbReference type="PANTHER" id="PTHR31650">
    <property type="entry name" value="O-ACYLTRANSFERASE (WSD1-LIKE) FAMILY PROTEIN"/>
    <property type="match status" value="1"/>
</dbReference>
<evidence type="ECO:0000256" key="1">
    <source>
        <dbReference type="SAM" id="Phobius"/>
    </source>
</evidence>
<keyword evidence="4" id="KW-1185">Reference proteome</keyword>
<dbReference type="AlphaFoldDB" id="A0A9N9S045"/>
<gene>
    <name evidence="3" type="ORF">CHIRRI_LOCUS9719</name>
</gene>
<dbReference type="EMBL" id="OU895879">
    <property type="protein sequence ID" value="CAG9806865.1"/>
    <property type="molecule type" value="Genomic_DNA"/>
</dbReference>
<feature type="domain" description="O-acyltransferase WSD1 C-terminal" evidence="2">
    <location>
        <begin position="433"/>
        <end position="575"/>
    </location>
</feature>
<feature type="transmembrane region" description="Helical" evidence="1">
    <location>
        <begin position="83"/>
        <end position="107"/>
    </location>
</feature>
<dbReference type="GO" id="GO:0005886">
    <property type="term" value="C:plasma membrane"/>
    <property type="evidence" value="ECO:0007669"/>
    <property type="project" value="TreeGrafter"/>
</dbReference>